<evidence type="ECO:0000313" key="3">
    <source>
        <dbReference type="EMBL" id="MDP4535299.1"/>
    </source>
</evidence>
<sequence length="286" mass="33754">MWQAIAEHISGELDIDFSIEQKQQLSGGDINLAYHISDQKKHFFVKLNEKEQLEQFISEAMSLQSIRQRHVIRVPEVISYGQTLDKSFLVLEYLSLTDESDSGWNDLGERMARLHQDSGQAMYGFDWDTCLGKTSQPNKWQSNWSSFFSEQRFGWLLQLLLEQGFGFGKIDHLVEQCRQRLNHYQPEPSLLHGDCWRGNIGFTEESAVIFDPASYYGDREVDIAFSSLFGRFPARFYRSYQQHYPLDNNYEERRNLYNLYHVLNHAYMFRGSYLLQSQDMIKQLFY</sequence>
<dbReference type="InterPro" id="IPR016477">
    <property type="entry name" value="Fructo-/Ketosamine-3-kinase"/>
</dbReference>
<dbReference type="GO" id="GO:0016301">
    <property type="term" value="F:kinase activity"/>
    <property type="evidence" value="ECO:0007669"/>
    <property type="project" value="UniProtKB-KW"/>
</dbReference>
<protein>
    <submittedName>
        <fullName evidence="3">Fructosamine kinase family protein</fullName>
    </submittedName>
</protein>
<dbReference type="InterPro" id="IPR011009">
    <property type="entry name" value="Kinase-like_dom_sf"/>
</dbReference>
<keyword evidence="4" id="KW-1185">Reference proteome</keyword>
<organism evidence="3 4">
    <name type="scientific">Alkalimonas collagenimarina</name>
    <dbReference type="NCBI Taxonomy" id="400390"/>
    <lineage>
        <taxon>Bacteria</taxon>
        <taxon>Pseudomonadati</taxon>
        <taxon>Pseudomonadota</taxon>
        <taxon>Gammaproteobacteria</taxon>
        <taxon>Alkalimonas</taxon>
    </lineage>
</organism>
<keyword evidence="2" id="KW-0808">Transferase</keyword>
<keyword evidence="2 3" id="KW-0418">Kinase</keyword>
<gene>
    <name evidence="3" type="ORF">Q3O60_03735</name>
</gene>
<dbReference type="PANTHER" id="PTHR12149:SF8">
    <property type="entry name" value="PROTEIN-RIBULOSAMINE 3-KINASE"/>
    <property type="match status" value="1"/>
</dbReference>
<dbReference type="PANTHER" id="PTHR12149">
    <property type="entry name" value="FRUCTOSAMINE 3 KINASE-RELATED PROTEIN"/>
    <property type="match status" value="1"/>
</dbReference>
<dbReference type="EMBL" id="JAUZVZ010000004">
    <property type="protein sequence ID" value="MDP4535299.1"/>
    <property type="molecule type" value="Genomic_DNA"/>
</dbReference>
<accession>A0ABT9GWQ7</accession>
<comment type="similarity">
    <text evidence="1 2">Belongs to the fructosamine kinase family.</text>
</comment>
<evidence type="ECO:0000256" key="2">
    <source>
        <dbReference type="PIRNR" id="PIRNR006221"/>
    </source>
</evidence>
<reference evidence="3 4" key="1">
    <citation type="submission" date="2023-08" db="EMBL/GenBank/DDBJ databases">
        <authorList>
            <person name="Joshi A."/>
            <person name="Thite S."/>
        </authorList>
    </citation>
    <scope>NUCLEOTIDE SEQUENCE [LARGE SCALE GENOMIC DNA]</scope>
    <source>
        <strain evidence="3 4">AC40</strain>
    </source>
</reference>
<evidence type="ECO:0000313" key="4">
    <source>
        <dbReference type="Proteomes" id="UP001231616"/>
    </source>
</evidence>
<dbReference type="SUPFAM" id="SSF56112">
    <property type="entry name" value="Protein kinase-like (PK-like)"/>
    <property type="match status" value="1"/>
</dbReference>
<dbReference type="Proteomes" id="UP001231616">
    <property type="component" value="Unassembled WGS sequence"/>
</dbReference>
<name>A0ABT9GWQ7_9GAMM</name>
<dbReference type="Pfam" id="PF03881">
    <property type="entry name" value="Fructosamin_kin"/>
    <property type="match status" value="1"/>
</dbReference>
<dbReference type="RefSeq" id="WP_305892566.1">
    <property type="nucleotide sequence ID" value="NZ_JAUZVZ010000004.1"/>
</dbReference>
<proteinExistence type="inferred from homology"/>
<comment type="caution">
    <text evidence="3">The sequence shown here is derived from an EMBL/GenBank/DDBJ whole genome shotgun (WGS) entry which is preliminary data.</text>
</comment>
<dbReference type="PIRSF" id="PIRSF006221">
    <property type="entry name" value="Ketosamine-3-kinase"/>
    <property type="match status" value="1"/>
</dbReference>
<evidence type="ECO:0000256" key="1">
    <source>
        <dbReference type="ARBA" id="ARBA00009460"/>
    </source>
</evidence>
<dbReference type="Gene3D" id="3.30.200.20">
    <property type="entry name" value="Phosphorylase Kinase, domain 1"/>
    <property type="match status" value="1"/>
</dbReference>
<dbReference type="Gene3D" id="3.90.1200.10">
    <property type="match status" value="1"/>
</dbReference>